<dbReference type="InterPro" id="IPR013108">
    <property type="entry name" value="Amidohydro_3"/>
</dbReference>
<evidence type="ECO:0000313" key="3">
    <source>
        <dbReference type="Proteomes" id="UP000502508"/>
    </source>
</evidence>
<accession>A0A6F8XQE8</accession>
<dbReference type="InterPro" id="IPR011059">
    <property type="entry name" value="Metal-dep_hydrolase_composite"/>
</dbReference>
<dbReference type="SUPFAM" id="SSF51556">
    <property type="entry name" value="Metallo-dependent hydrolases"/>
    <property type="match status" value="1"/>
</dbReference>
<dbReference type="Proteomes" id="UP000502508">
    <property type="component" value="Chromosome"/>
</dbReference>
<dbReference type="InterPro" id="IPR032466">
    <property type="entry name" value="Metal_Hydrolase"/>
</dbReference>
<feature type="domain" description="Amidohydrolase 3" evidence="1">
    <location>
        <begin position="46"/>
        <end position="229"/>
    </location>
</feature>
<dbReference type="GO" id="GO:0016810">
    <property type="term" value="F:hydrolase activity, acting on carbon-nitrogen (but not peptide) bonds"/>
    <property type="evidence" value="ECO:0007669"/>
    <property type="project" value="InterPro"/>
</dbReference>
<dbReference type="PANTHER" id="PTHR22642">
    <property type="entry name" value="IMIDAZOLONEPROPIONASE"/>
    <property type="match status" value="1"/>
</dbReference>
<keyword evidence="3" id="KW-1185">Reference proteome</keyword>
<name>A0A6F8XQE8_9ACTN</name>
<reference evidence="2 3" key="2">
    <citation type="submission" date="2020-03" db="EMBL/GenBank/DDBJ databases">
        <authorList>
            <person name="Ichikawa N."/>
            <person name="Kimura A."/>
            <person name="Kitahashi Y."/>
            <person name="Uohara A."/>
        </authorList>
    </citation>
    <scope>NUCLEOTIDE SEQUENCE [LARGE SCALE GENOMIC DNA]</scope>
    <source>
        <strain evidence="2 3">NBRC 107702</strain>
    </source>
</reference>
<sequence>MTAMTTLYLGGNVYSPADPTATALLVRDGVIVWVGPDADAPSADVTVDLDGALVTPAFVDAHVHATDTGLALAGLDLSGARSAAEVLAAVAAFAEGLPGDAVVLGHGWDETTWVDQAKPEAAALERAAGGRRAYLSQASIHSALCTPSLLAAARGTPGFDESGWVRREAHHVVRELALGSIPAVQRTEAQRVTLARAAELGIAAVHECGGPGTSSEADFTGLLALSGQGLPEVYGYWGELLAAAKARDLGRWVRAVTCTRTGRWARRPRTCPSPIWTPMGAATAM</sequence>
<dbReference type="SUPFAM" id="SSF51338">
    <property type="entry name" value="Composite domain of metallo-dependent hydrolases"/>
    <property type="match status" value="1"/>
</dbReference>
<dbReference type="Pfam" id="PF07969">
    <property type="entry name" value="Amidohydro_3"/>
    <property type="match status" value="1"/>
</dbReference>
<dbReference type="PANTHER" id="PTHR22642:SF2">
    <property type="entry name" value="PROTEIN LONG AFTER FAR-RED 3"/>
    <property type="match status" value="1"/>
</dbReference>
<evidence type="ECO:0000313" key="2">
    <source>
        <dbReference type="EMBL" id="BCB76062.1"/>
    </source>
</evidence>
<dbReference type="AlphaFoldDB" id="A0A6F8XQE8"/>
<protein>
    <recommendedName>
        <fullName evidence="1">Amidohydrolase 3 domain-containing protein</fullName>
    </recommendedName>
</protein>
<dbReference type="Gene3D" id="3.20.20.140">
    <property type="entry name" value="Metal-dependent hydrolases"/>
    <property type="match status" value="1"/>
</dbReference>
<proteinExistence type="predicted"/>
<organism evidence="2 3">
    <name type="scientific">Phytohabitans flavus</name>
    <dbReference type="NCBI Taxonomy" id="1076124"/>
    <lineage>
        <taxon>Bacteria</taxon>
        <taxon>Bacillati</taxon>
        <taxon>Actinomycetota</taxon>
        <taxon>Actinomycetes</taxon>
        <taxon>Micromonosporales</taxon>
        <taxon>Micromonosporaceae</taxon>
    </lineage>
</organism>
<dbReference type="Gene3D" id="2.30.40.10">
    <property type="entry name" value="Urease, subunit C, domain 1"/>
    <property type="match status" value="1"/>
</dbReference>
<gene>
    <name evidence="2" type="ORF">Pflav_024720</name>
</gene>
<evidence type="ECO:0000259" key="1">
    <source>
        <dbReference type="Pfam" id="PF07969"/>
    </source>
</evidence>
<reference evidence="2 3" key="1">
    <citation type="submission" date="2020-03" db="EMBL/GenBank/DDBJ databases">
        <title>Whole genome shotgun sequence of Phytohabitans flavus NBRC 107702.</title>
        <authorList>
            <person name="Komaki H."/>
            <person name="Tamura T."/>
        </authorList>
    </citation>
    <scope>NUCLEOTIDE SEQUENCE [LARGE SCALE GENOMIC DNA]</scope>
    <source>
        <strain evidence="2 3">NBRC 107702</strain>
    </source>
</reference>
<dbReference type="EMBL" id="AP022870">
    <property type="protein sequence ID" value="BCB76062.1"/>
    <property type="molecule type" value="Genomic_DNA"/>
</dbReference>
<dbReference type="KEGG" id="pfla:Pflav_024720"/>
<dbReference type="Gene3D" id="3.10.310.70">
    <property type="match status" value="1"/>
</dbReference>